<dbReference type="GO" id="GO:0005525">
    <property type="term" value="F:GTP binding"/>
    <property type="evidence" value="ECO:0007669"/>
    <property type="project" value="UniProtKB-KW"/>
</dbReference>
<dbReference type="FunFam" id="3.40.50.300:FF:000055">
    <property type="entry name" value="GTP-binding protein TypA"/>
    <property type="match status" value="1"/>
</dbReference>
<organism evidence="4 5">
    <name type="scientific">Porphyra umbilicalis</name>
    <name type="common">Purple laver</name>
    <name type="synonym">Red alga</name>
    <dbReference type="NCBI Taxonomy" id="2786"/>
    <lineage>
        <taxon>Eukaryota</taxon>
        <taxon>Rhodophyta</taxon>
        <taxon>Bangiophyceae</taxon>
        <taxon>Bangiales</taxon>
        <taxon>Bangiaceae</taxon>
        <taxon>Porphyra</taxon>
    </lineage>
</organism>
<dbReference type="InterPro" id="IPR027417">
    <property type="entry name" value="P-loop_NTPase"/>
</dbReference>
<dbReference type="FunFam" id="3.30.70.870:FF:000003">
    <property type="entry name" value="GTP-binding protein TypA"/>
    <property type="match status" value="1"/>
</dbReference>
<dbReference type="PRINTS" id="PR00315">
    <property type="entry name" value="ELONGATNFCT"/>
</dbReference>
<dbReference type="InterPro" id="IPR053905">
    <property type="entry name" value="EF-G-like_DII"/>
</dbReference>
<dbReference type="AlphaFoldDB" id="A0A1X6NV23"/>
<dbReference type="InterPro" id="IPR035651">
    <property type="entry name" value="BipA_V"/>
</dbReference>
<dbReference type="InterPro" id="IPR042116">
    <property type="entry name" value="TypA/BipA_C"/>
</dbReference>
<dbReference type="Gene3D" id="3.30.70.240">
    <property type="match status" value="1"/>
</dbReference>
<dbReference type="GO" id="GO:0003924">
    <property type="term" value="F:GTPase activity"/>
    <property type="evidence" value="ECO:0007669"/>
    <property type="project" value="InterPro"/>
</dbReference>
<dbReference type="InterPro" id="IPR005225">
    <property type="entry name" value="Small_GTP-bd"/>
</dbReference>
<dbReference type="GO" id="GO:1990904">
    <property type="term" value="C:ribonucleoprotein complex"/>
    <property type="evidence" value="ECO:0007669"/>
    <property type="project" value="TreeGrafter"/>
</dbReference>
<keyword evidence="2" id="KW-0342">GTP-binding</keyword>
<dbReference type="PROSITE" id="PS00301">
    <property type="entry name" value="G_TR_1"/>
    <property type="match status" value="1"/>
</dbReference>
<dbReference type="CDD" id="cd01891">
    <property type="entry name" value="TypA_BipA"/>
    <property type="match status" value="1"/>
</dbReference>
<evidence type="ECO:0000256" key="2">
    <source>
        <dbReference type="ARBA" id="ARBA00023134"/>
    </source>
</evidence>
<dbReference type="SUPFAM" id="SSF50447">
    <property type="entry name" value="Translation proteins"/>
    <property type="match status" value="1"/>
</dbReference>
<dbReference type="Pfam" id="PF22042">
    <property type="entry name" value="EF-G_D2"/>
    <property type="match status" value="1"/>
</dbReference>
<dbReference type="Pfam" id="PF00679">
    <property type="entry name" value="EFG_C"/>
    <property type="match status" value="1"/>
</dbReference>
<reference evidence="4 5" key="1">
    <citation type="submission" date="2017-03" db="EMBL/GenBank/DDBJ databases">
        <title>WGS assembly of Porphyra umbilicalis.</title>
        <authorList>
            <person name="Brawley S.H."/>
            <person name="Blouin N.A."/>
            <person name="Ficko-Blean E."/>
            <person name="Wheeler G.L."/>
            <person name="Lohr M."/>
            <person name="Goodson H.V."/>
            <person name="Jenkins J.W."/>
            <person name="Blaby-Haas C.E."/>
            <person name="Helliwell K.E."/>
            <person name="Chan C."/>
            <person name="Marriage T."/>
            <person name="Bhattacharya D."/>
            <person name="Klein A.S."/>
            <person name="Badis Y."/>
            <person name="Brodie J."/>
            <person name="Cao Y."/>
            <person name="Collen J."/>
            <person name="Dittami S.M."/>
            <person name="Gachon C.M."/>
            <person name="Green B.R."/>
            <person name="Karpowicz S."/>
            <person name="Kim J.W."/>
            <person name="Kudahl U."/>
            <person name="Lin S."/>
            <person name="Michel G."/>
            <person name="Mittag M."/>
            <person name="Olson B.J."/>
            <person name="Pangilinan J."/>
            <person name="Peng Y."/>
            <person name="Qiu H."/>
            <person name="Shu S."/>
            <person name="Singer J.T."/>
            <person name="Smith A.G."/>
            <person name="Sprecher B.N."/>
            <person name="Wagner V."/>
            <person name="Wang W."/>
            <person name="Wang Z.-Y."/>
            <person name="Yan J."/>
            <person name="Yarish C."/>
            <person name="Zoeuner-Riek S."/>
            <person name="Zhuang Y."/>
            <person name="Zou Y."/>
            <person name="Lindquist E.A."/>
            <person name="Grimwood J."/>
            <person name="Barry K."/>
            <person name="Rokhsar D.S."/>
            <person name="Schmutz J."/>
            <person name="Stiller J.W."/>
            <person name="Grossman A.R."/>
            <person name="Prochnik S.E."/>
        </authorList>
    </citation>
    <scope>NUCLEOTIDE SEQUENCE [LARGE SCALE GENOMIC DNA]</scope>
    <source>
        <strain evidence="4">4086291</strain>
    </source>
</reference>
<protein>
    <recommendedName>
        <fullName evidence="3">Tr-type G domain-containing protein</fullName>
    </recommendedName>
</protein>
<dbReference type="InterPro" id="IPR006298">
    <property type="entry name" value="BipA"/>
</dbReference>
<dbReference type="InterPro" id="IPR000640">
    <property type="entry name" value="EFG_V-like"/>
</dbReference>
<dbReference type="CDD" id="cd03710">
    <property type="entry name" value="BipA_TypA_C"/>
    <property type="match status" value="1"/>
</dbReference>
<evidence type="ECO:0000256" key="1">
    <source>
        <dbReference type="ARBA" id="ARBA00022741"/>
    </source>
</evidence>
<dbReference type="NCBIfam" id="TIGR00231">
    <property type="entry name" value="small_GTP"/>
    <property type="match status" value="1"/>
</dbReference>
<dbReference type="NCBIfam" id="TIGR01394">
    <property type="entry name" value="TypA_BipA"/>
    <property type="match status" value="1"/>
</dbReference>
<dbReference type="OrthoDB" id="364892at2759"/>
<dbReference type="Gene3D" id="3.30.70.870">
    <property type="entry name" value="Elongation Factor G (Translational Gtpase), domain 3"/>
    <property type="match status" value="1"/>
</dbReference>
<dbReference type="Proteomes" id="UP000218209">
    <property type="component" value="Unassembled WGS sequence"/>
</dbReference>
<dbReference type="Gene3D" id="2.40.30.10">
    <property type="entry name" value="Translation factors"/>
    <property type="match status" value="1"/>
</dbReference>
<feature type="domain" description="Tr-type G" evidence="3">
    <location>
        <begin position="85"/>
        <end position="279"/>
    </location>
</feature>
<dbReference type="GO" id="GO:0005829">
    <property type="term" value="C:cytosol"/>
    <property type="evidence" value="ECO:0007669"/>
    <property type="project" value="TreeGrafter"/>
</dbReference>
<proteinExistence type="predicted"/>
<accession>A0A1X6NV23</accession>
<dbReference type="InterPro" id="IPR048876">
    <property type="entry name" value="BipA_C"/>
</dbReference>
<dbReference type="CDD" id="cd03691">
    <property type="entry name" value="BipA_TypA_II"/>
    <property type="match status" value="1"/>
</dbReference>
<keyword evidence="1" id="KW-0547">Nucleotide-binding</keyword>
<dbReference type="EMBL" id="KV919059">
    <property type="protein sequence ID" value="OSX72468.1"/>
    <property type="molecule type" value="Genomic_DNA"/>
</dbReference>
<dbReference type="InterPro" id="IPR031157">
    <property type="entry name" value="G_TR_CS"/>
</dbReference>
<dbReference type="InterPro" id="IPR000795">
    <property type="entry name" value="T_Tr_GTP-bd_dom"/>
</dbReference>
<dbReference type="Gene3D" id="2.40.50.250">
    <property type="entry name" value="bipa protein"/>
    <property type="match status" value="1"/>
</dbReference>
<dbReference type="PANTHER" id="PTHR42908">
    <property type="entry name" value="TRANSLATION ELONGATION FACTOR-RELATED"/>
    <property type="match status" value="1"/>
</dbReference>
<dbReference type="InterPro" id="IPR035647">
    <property type="entry name" value="EFG_III/V"/>
</dbReference>
<dbReference type="InterPro" id="IPR047041">
    <property type="entry name" value="BipA_GTP-bd_dom"/>
</dbReference>
<dbReference type="Gene3D" id="3.40.50.300">
    <property type="entry name" value="P-loop containing nucleotide triphosphate hydrolases"/>
    <property type="match status" value="1"/>
</dbReference>
<name>A0A1X6NV23_PORUM</name>
<dbReference type="Pfam" id="PF00009">
    <property type="entry name" value="GTP_EFTU"/>
    <property type="match status" value="1"/>
</dbReference>
<sequence>MDALGFVAGVAAAPVQGRSALRTGSITSAFAGGRVARAAPVRPAQLPPTVPVDTVKAVVAGVDIPVDAAADGADEVDRGTLETRQDCIAVAIVAHVDHGKTTLVDAMLGEANVFRANETVQERVMDSNDLERERGITILAKNLAVNYKGTNVQLVDTPGHGDFSAEVERVLNMVDGVLLVVDAVEGPKPQTRFVLKKAIEMGLRVAVVVNKIDRPMSRPEFVVDSTFDLFVELGASDEQADFEIVYASALKRISGHQADDLSPGLEAVFDVLLGLPRPKVRPSGPLQLMISNVDYDDFKGRLGLGRITSGTLSKAEGVVVTRPGKEPRRAKINELFRFDNLGRAPVESATAGDIVMFSGIDAFDIGDTLCSPDVPLPLPPIAVEEPTVRMTFSVNTTQFAGQEGKFVTSRNIRDRLQKELERNVALRVEDQVETPDSFTVCGRGALHLTILIETMRREGYEFMVGPPTVIFKEGADGGKEEPFEFVEIEVPEEYMGSVIDMLARRKGEMVDMAAANSQGLSKVSYNVPTRGLLGVKNALLTATRGTMVMNALFAGYRPFAGELEAKENGSLLAFESGKVTAYGMEGAQDRGRLLVNPGQEVAKNQIVGVHQRAGDLSINVVKLKQLTNHRSANKGIDKGINGVLDFSLDDSIEYLGQDEIVEVTPLSVRMHKVIQPKRGARR</sequence>
<dbReference type="InterPro" id="IPR047043">
    <property type="entry name" value="BipA_III"/>
</dbReference>
<evidence type="ECO:0000259" key="3">
    <source>
        <dbReference type="PROSITE" id="PS51722"/>
    </source>
</evidence>
<dbReference type="PROSITE" id="PS51722">
    <property type="entry name" value="G_TR_2"/>
    <property type="match status" value="1"/>
</dbReference>
<dbReference type="SUPFAM" id="SSF54980">
    <property type="entry name" value="EF-G C-terminal domain-like"/>
    <property type="match status" value="2"/>
</dbReference>
<dbReference type="Pfam" id="PF21018">
    <property type="entry name" value="BipA_C"/>
    <property type="match status" value="1"/>
</dbReference>
<dbReference type="InterPro" id="IPR047042">
    <property type="entry name" value="BipA_II"/>
</dbReference>
<gene>
    <name evidence="4" type="ORF">BU14_0432s0005</name>
</gene>
<dbReference type="CDD" id="cd16263">
    <property type="entry name" value="BipA_III"/>
    <property type="match status" value="1"/>
</dbReference>
<dbReference type="SUPFAM" id="SSF52540">
    <property type="entry name" value="P-loop containing nucleoside triphosphate hydrolases"/>
    <property type="match status" value="1"/>
</dbReference>
<dbReference type="SMART" id="SM00838">
    <property type="entry name" value="EFG_C"/>
    <property type="match status" value="1"/>
</dbReference>
<dbReference type="PANTHER" id="PTHR42908:SF8">
    <property type="entry name" value="TR-TYPE G DOMAIN-CONTAINING PROTEIN"/>
    <property type="match status" value="1"/>
</dbReference>
<evidence type="ECO:0000313" key="4">
    <source>
        <dbReference type="EMBL" id="OSX72468.1"/>
    </source>
</evidence>
<evidence type="ECO:0000313" key="5">
    <source>
        <dbReference type="Proteomes" id="UP000218209"/>
    </source>
</evidence>
<dbReference type="InterPro" id="IPR009000">
    <property type="entry name" value="Transl_B-barrel_sf"/>
</dbReference>
<keyword evidence="5" id="KW-1185">Reference proteome</keyword>
<dbReference type="FunFam" id="3.30.70.240:FF:000002">
    <property type="entry name" value="GTP-binding protein TypA"/>
    <property type="match status" value="1"/>
</dbReference>